<dbReference type="AlphaFoldDB" id="A0A0E9UGF0"/>
<organism evidence="1">
    <name type="scientific">Anguilla anguilla</name>
    <name type="common">European freshwater eel</name>
    <name type="synonym">Muraena anguilla</name>
    <dbReference type="NCBI Taxonomy" id="7936"/>
    <lineage>
        <taxon>Eukaryota</taxon>
        <taxon>Metazoa</taxon>
        <taxon>Chordata</taxon>
        <taxon>Craniata</taxon>
        <taxon>Vertebrata</taxon>
        <taxon>Euteleostomi</taxon>
        <taxon>Actinopterygii</taxon>
        <taxon>Neopterygii</taxon>
        <taxon>Teleostei</taxon>
        <taxon>Anguilliformes</taxon>
        <taxon>Anguillidae</taxon>
        <taxon>Anguilla</taxon>
    </lineage>
</organism>
<name>A0A0E9UGF0_ANGAN</name>
<proteinExistence type="predicted"/>
<protein>
    <submittedName>
        <fullName evidence="1">Uncharacterized protein</fullName>
    </submittedName>
</protein>
<evidence type="ECO:0000313" key="1">
    <source>
        <dbReference type="EMBL" id="JAH64058.1"/>
    </source>
</evidence>
<reference evidence="1" key="1">
    <citation type="submission" date="2014-11" db="EMBL/GenBank/DDBJ databases">
        <authorList>
            <person name="Amaro Gonzalez C."/>
        </authorList>
    </citation>
    <scope>NUCLEOTIDE SEQUENCE</scope>
</reference>
<dbReference type="EMBL" id="GBXM01044519">
    <property type="protein sequence ID" value="JAH64058.1"/>
    <property type="molecule type" value="Transcribed_RNA"/>
</dbReference>
<sequence>MREKSVSCCLLQLVLEPPVSCGDKFL</sequence>
<accession>A0A0E9UGF0</accession>
<reference evidence="1" key="2">
    <citation type="journal article" date="2015" name="Fish Shellfish Immunol.">
        <title>Early steps in the European eel (Anguilla anguilla)-Vibrio vulnificus interaction in the gills: Role of the RtxA13 toxin.</title>
        <authorList>
            <person name="Callol A."/>
            <person name="Pajuelo D."/>
            <person name="Ebbesson L."/>
            <person name="Teles M."/>
            <person name="MacKenzie S."/>
            <person name="Amaro C."/>
        </authorList>
    </citation>
    <scope>NUCLEOTIDE SEQUENCE</scope>
</reference>